<dbReference type="AlphaFoldDB" id="A0A0N4VIV1"/>
<reference evidence="4" key="1">
    <citation type="submission" date="2017-02" db="UniProtKB">
        <authorList>
            <consortium name="WormBaseParasite"/>
        </authorList>
    </citation>
    <scope>IDENTIFICATION</scope>
</reference>
<evidence type="ECO:0000313" key="2">
    <source>
        <dbReference type="EMBL" id="VDD95346.1"/>
    </source>
</evidence>
<gene>
    <name evidence="2" type="ORF">EVEC_LOCUS10097</name>
</gene>
<proteinExistence type="predicted"/>
<keyword evidence="3" id="KW-1185">Reference proteome</keyword>
<protein>
    <submittedName>
        <fullName evidence="4">Activin_recp domain-containing protein</fullName>
    </submittedName>
</protein>
<dbReference type="Proteomes" id="UP000274131">
    <property type="component" value="Unassembled WGS sequence"/>
</dbReference>
<accession>A0A0N4VIV1</accession>
<feature type="signal peptide" evidence="1">
    <location>
        <begin position="1"/>
        <end position="22"/>
    </location>
</feature>
<evidence type="ECO:0000256" key="1">
    <source>
        <dbReference type="SAM" id="SignalP"/>
    </source>
</evidence>
<organism evidence="4">
    <name type="scientific">Enterobius vermicularis</name>
    <name type="common">Human pinworm</name>
    <dbReference type="NCBI Taxonomy" id="51028"/>
    <lineage>
        <taxon>Eukaryota</taxon>
        <taxon>Metazoa</taxon>
        <taxon>Ecdysozoa</taxon>
        <taxon>Nematoda</taxon>
        <taxon>Chromadorea</taxon>
        <taxon>Rhabditida</taxon>
        <taxon>Spirurina</taxon>
        <taxon>Oxyuridomorpha</taxon>
        <taxon>Oxyuroidea</taxon>
        <taxon>Oxyuridae</taxon>
        <taxon>Enterobius</taxon>
    </lineage>
</organism>
<dbReference type="EMBL" id="UXUI01010529">
    <property type="protein sequence ID" value="VDD95346.1"/>
    <property type="molecule type" value="Genomic_DNA"/>
</dbReference>
<reference evidence="2 3" key="2">
    <citation type="submission" date="2018-10" db="EMBL/GenBank/DDBJ databases">
        <authorList>
            <consortium name="Pathogen Informatics"/>
        </authorList>
    </citation>
    <scope>NUCLEOTIDE SEQUENCE [LARGE SCALE GENOMIC DNA]</scope>
</reference>
<dbReference type="WBParaSite" id="EVEC_0001077201-mRNA-1">
    <property type="protein sequence ID" value="EVEC_0001077201-mRNA-1"/>
    <property type="gene ID" value="EVEC_0001077201"/>
</dbReference>
<evidence type="ECO:0000313" key="4">
    <source>
        <dbReference type="WBParaSite" id="EVEC_0001077201-mRNA-1"/>
    </source>
</evidence>
<sequence>MIFNKSTDLLSLLLLLIILLNAELILSLRCKCNTDKGATDCNGDYCDVHNVKTKRSACGAVRINDQTYFACVRIKSTSNDTYCHVINNATACWCRDIDFCNADLESDLYNSELERKKKLLKKQLFESKSMLQTPFVITASVVDDIATTDIRTATVIEPVTDVKVTAEIDERPWVSGSVNIQDRKA</sequence>
<keyword evidence="1" id="KW-0732">Signal</keyword>
<evidence type="ECO:0000313" key="3">
    <source>
        <dbReference type="Proteomes" id="UP000274131"/>
    </source>
</evidence>
<dbReference type="OrthoDB" id="5877417at2759"/>
<feature type="chain" id="PRO_5043122988" evidence="1">
    <location>
        <begin position="23"/>
        <end position="185"/>
    </location>
</feature>
<name>A0A0N4VIV1_ENTVE</name>